<reference evidence="3 4" key="2">
    <citation type="submission" date="2017-04" db="EMBL/GenBank/DDBJ databases">
        <title>CpG methylation of centromeres and impact of large insertions on vertebrate speciation.</title>
        <authorList>
            <person name="Ichikawa K."/>
            <person name="Yoshimura J."/>
            <person name="Morishita S."/>
        </authorList>
    </citation>
    <scope>NUCLEOTIDE SEQUENCE</scope>
    <source>
        <strain evidence="3 4">HSOK</strain>
    </source>
</reference>
<proteinExistence type="predicted"/>
<feature type="chain" id="PRO_5018108511" evidence="2">
    <location>
        <begin position="19"/>
        <end position="268"/>
    </location>
</feature>
<dbReference type="Proteomes" id="UP000265200">
    <property type="component" value="Chromosome 16"/>
</dbReference>
<accession>A0A3P9HXW9</accession>
<feature type="region of interest" description="Disordered" evidence="1">
    <location>
        <begin position="154"/>
        <end position="241"/>
    </location>
</feature>
<feature type="signal peptide" evidence="2">
    <location>
        <begin position="1"/>
        <end position="18"/>
    </location>
</feature>
<reference evidence="3" key="3">
    <citation type="submission" date="2025-08" db="UniProtKB">
        <authorList>
            <consortium name="Ensembl"/>
        </authorList>
    </citation>
    <scope>IDENTIFICATION</scope>
    <source>
        <strain evidence="3">HSOK</strain>
    </source>
</reference>
<keyword evidence="2" id="KW-0732">Signal</keyword>
<reference evidence="3" key="4">
    <citation type="submission" date="2025-09" db="UniProtKB">
        <authorList>
            <consortium name="Ensembl"/>
        </authorList>
    </citation>
    <scope>IDENTIFICATION</scope>
    <source>
        <strain evidence="3">HSOK</strain>
    </source>
</reference>
<dbReference type="Ensembl" id="ENSORLT00015019601.1">
    <property type="protein sequence ID" value="ENSORLP00015012458.1"/>
    <property type="gene ID" value="ENSORLG00015013311.1"/>
</dbReference>
<evidence type="ECO:0000256" key="1">
    <source>
        <dbReference type="SAM" id="MobiDB-lite"/>
    </source>
</evidence>
<evidence type="ECO:0000256" key="2">
    <source>
        <dbReference type="SAM" id="SignalP"/>
    </source>
</evidence>
<name>A0A3P9HXW9_ORYLA</name>
<organism evidence="3 4">
    <name type="scientific">Oryzias latipes</name>
    <name type="common">Japanese rice fish</name>
    <name type="synonym">Japanese killifish</name>
    <dbReference type="NCBI Taxonomy" id="8090"/>
    <lineage>
        <taxon>Eukaryota</taxon>
        <taxon>Metazoa</taxon>
        <taxon>Chordata</taxon>
        <taxon>Craniata</taxon>
        <taxon>Vertebrata</taxon>
        <taxon>Euteleostomi</taxon>
        <taxon>Actinopterygii</taxon>
        <taxon>Neopterygii</taxon>
        <taxon>Teleostei</taxon>
        <taxon>Neoteleostei</taxon>
        <taxon>Acanthomorphata</taxon>
        <taxon>Ovalentaria</taxon>
        <taxon>Atherinomorphae</taxon>
        <taxon>Beloniformes</taxon>
        <taxon>Adrianichthyidae</taxon>
        <taxon>Oryziinae</taxon>
        <taxon>Oryzias</taxon>
    </lineage>
</organism>
<evidence type="ECO:0000313" key="3">
    <source>
        <dbReference type="Ensembl" id="ENSORLP00015012458.1"/>
    </source>
</evidence>
<evidence type="ECO:0000313" key="4">
    <source>
        <dbReference type="Proteomes" id="UP000265200"/>
    </source>
</evidence>
<protein>
    <submittedName>
        <fullName evidence="3">Uncharacterized protein</fullName>
    </submittedName>
</protein>
<reference key="1">
    <citation type="journal article" date="2007" name="Nature">
        <title>The medaka draft genome and insights into vertebrate genome evolution.</title>
        <authorList>
            <person name="Kasahara M."/>
            <person name="Naruse K."/>
            <person name="Sasaki S."/>
            <person name="Nakatani Y."/>
            <person name="Qu W."/>
            <person name="Ahsan B."/>
            <person name="Yamada T."/>
            <person name="Nagayasu Y."/>
            <person name="Doi K."/>
            <person name="Kasai Y."/>
            <person name="Jindo T."/>
            <person name="Kobayashi D."/>
            <person name="Shimada A."/>
            <person name="Toyoda A."/>
            <person name="Kuroki Y."/>
            <person name="Fujiyama A."/>
            <person name="Sasaki T."/>
            <person name="Shimizu A."/>
            <person name="Asakawa S."/>
            <person name="Shimizu N."/>
            <person name="Hashimoto S."/>
            <person name="Yang J."/>
            <person name="Lee Y."/>
            <person name="Matsushima K."/>
            <person name="Sugano S."/>
            <person name="Sakaizumi M."/>
            <person name="Narita T."/>
            <person name="Ohishi K."/>
            <person name="Haga S."/>
            <person name="Ohta F."/>
            <person name="Nomoto H."/>
            <person name="Nogata K."/>
            <person name="Morishita T."/>
            <person name="Endo T."/>
            <person name="Shin-I T."/>
            <person name="Takeda H."/>
            <person name="Morishita S."/>
            <person name="Kohara Y."/>
        </authorList>
    </citation>
    <scope>NUCLEOTIDE SEQUENCE [LARGE SCALE GENOMIC DNA]</scope>
    <source>
        <strain>Hd-rR</strain>
    </source>
</reference>
<dbReference type="AlphaFoldDB" id="A0A3P9HXW9"/>
<sequence>MYLVIACVTLYLLLSSTCLRKRDKVTQYPAKCSQHLLFSRVLDYGHAKPPGKPEQSVSSRPFLSVFNLVLILLLAGDVELNPGPQSLNTNFLNASQPLLTGLHLGLRLAGLDLHQPWLQLQLPRPSLPLLAGPTLQPAGFPPLFLAGPTPQLAGFPPPSLAGPTPQLAGFPSPSLAGPTPQLAGFPPPSLAGPTPQLAGFPPPQLAGPTSQLAGFPPPLLAGPTSQLAGFPPPQLAGPTSQLAGFPQPQLAGLPPPVLAVTKTCTHLG</sequence>